<dbReference type="EC" id="4.1.99.3" evidence="5"/>
<dbReference type="InterPro" id="IPR036134">
    <property type="entry name" value="Crypto/Photolyase_FAD-like_sf"/>
</dbReference>
<dbReference type="AlphaFoldDB" id="A0A0D5A2G6"/>
<proteinExistence type="predicted"/>
<accession>A0A0D5A2G6</accession>
<comment type="cofactor">
    <cofactor evidence="3">
        <name>FAD</name>
        <dbReference type="ChEBI" id="CHEBI:57692"/>
    </cofactor>
    <text evidence="3">Binds 1 FAD per subunit.</text>
</comment>
<sequence length="430" mass="50928">MKLIIKVGNIKDVIKDFTERFHVKGIYSHEETGNEWTFKRDKDLKSFTNNENINWYEYRQFGVFRALKKRKNWSQKWEQHMSEKLINNPRRVNYFVDIPSHSLPASKSLNLNSDKCSHQIQGGRRQGLHRLNEFVKYKIDNYQYSLSSPLKAFNGCSRLSPYLTWGCLSMREVVQAIRKTKKRESRAIDSRLHWHCHFIQKLETEPELENREHHPHMSGIRKSNPIFLEAWSQGLTGIPFTDACMRSLNSHGWINFRMRAMFMSFASYQLWLPWQESGLCLARKFIDYEPGIHWTQCQIQSGTTAINTIRIYNPIKQGYDHDPEGIFIRTWVKELQYLPTQFIHEPWKIDLFRQNNSSFILGKNYPLPIVDQIISTKTARAKLKERRSKPGFFDIANNILEKHSSRKSRKSKLKKNQNYADVKNQLTLKL</sequence>
<evidence type="ECO:0000313" key="5">
    <source>
        <dbReference type="EMBL" id="AJW30505.1"/>
    </source>
</evidence>
<keyword evidence="2 3" id="KW-0274">FAD</keyword>
<evidence type="ECO:0000256" key="1">
    <source>
        <dbReference type="ARBA" id="ARBA00022630"/>
    </source>
</evidence>
<keyword evidence="1 3" id="KW-0285">Flavoprotein</keyword>
<dbReference type="InterPro" id="IPR002081">
    <property type="entry name" value="Cryptochrome/DNA_photolyase_1"/>
</dbReference>
<feature type="domain" description="Photolyase/cryptochrome alpha/beta" evidence="4">
    <location>
        <begin position="1"/>
        <end position="63"/>
    </location>
</feature>
<reference evidence="5" key="1">
    <citation type="submission" date="2014-06" db="EMBL/GenBank/DDBJ databases">
        <authorList>
            <person name="Berube P.M."/>
        </authorList>
    </citation>
    <scope>NUCLEOTIDE SEQUENCE</scope>
    <source>
        <strain evidence="5">P0902-H212</strain>
    </source>
</reference>
<keyword evidence="5" id="KW-0456">Lyase</keyword>
<feature type="binding site" evidence="3">
    <location>
        <position position="142"/>
    </location>
    <ligand>
        <name>FAD</name>
        <dbReference type="ChEBI" id="CHEBI:57692"/>
    </ligand>
</feature>
<dbReference type="SUPFAM" id="SSF48173">
    <property type="entry name" value="Cryptochrome/photolyase FAD-binding domain"/>
    <property type="match status" value="1"/>
</dbReference>
<dbReference type="Pfam" id="PF03441">
    <property type="entry name" value="FAD_binding_7"/>
    <property type="match status" value="1"/>
</dbReference>
<dbReference type="GO" id="GO:0003677">
    <property type="term" value="F:DNA binding"/>
    <property type="evidence" value="ECO:0007669"/>
    <property type="project" value="TreeGrafter"/>
</dbReference>
<dbReference type="GO" id="GO:0009416">
    <property type="term" value="P:response to light stimulus"/>
    <property type="evidence" value="ECO:0007669"/>
    <property type="project" value="TreeGrafter"/>
</dbReference>
<organism evidence="5">
    <name type="scientific">Prochlorococcus marinus str. P0902-H212</name>
    <dbReference type="NCBI Taxonomy" id="1620696"/>
    <lineage>
        <taxon>Bacteria</taxon>
        <taxon>Bacillati</taxon>
        <taxon>Cyanobacteriota</taxon>
        <taxon>Cyanophyceae</taxon>
        <taxon>Synechococcales</taxon>
        <taxon>Prochlorococcaceae</taxon>
        <taxon>Prochlorococcus</taxon>
    </lineage>
</organism>
<dbReference type="Gene3D" id="1.25.40.80">
    <property type="match status" value="1"/>
</dbReference>
<dbReference type="InterPro" id="IPR036155">
    <property type="entry name" value="Crypto/Photolyase_N_sf"/>
</dbReference>
<dbReference type="PROSITE" id="PS51645">
    <property type="entry name" value="PHR_CRY_ALPHA_BETA"/>
    <property type="match status" value="1"/>
</dbReference>
<dbReference type="SUPFAM" id="SSF52425">
    <property type="entry name" value="Cryptochrome/photolyase, N-terminal domain"/>
    <property type="match status" value="1"/>
</dbReference>
<dbReference type="GO" id="GO:0071949">
    <property type="term" value="F:FAD binding"/>
    <property type="evidence" value="ECO:0007669"/>
    <property type="project" value="TreeGrafter"/>
</dbReference>
<dbReference type="InterPro" id="IPR006050">
    <property type="entry name" value="DNA_photolyase_N"/>
</dbReference>
<evidence type="ECO:0000256" key="3">
    <source>
        <dbReference type="PIRSR" id="PIRSR602081-1"/>
    </source>
</evidence>
<dbReference type="EMBL" id="KJ947870">
    <property type="protein sequence ID" value="AJW30505.1"/>
    <property type="molecule type" value="Genomic_DNA"/>
</dbReference>
<evidence type="ECO:0000259" key="4">
    <source>
        <dbReference type="PROSITE" id="PS51645"/>
    </source>
</evidence>
<name>A0A0D5A2G6_PROMR</name>
<evidence type="ECO:0000256" key="2">
    <source>
        <dbReference type="ARBA" id="ARBA00022827"/>
    </source>
</evidence>
<dbReference type="Gene3D" id="3.40.50.620">
    <property type="entry name" value="HUPs"/>
    <property type="match status" value="1"/>
</dbReference>
<dbReference type="InterPro" id="IPR005101">
    <property type="entry name" value="Cryptochr/Photolyase_FAD-bd"/>
</dbReference>
<dbReference type="InterPro" id="IPR014729">
    <property type="entry name" value="Rossmann-like_a/b/a_fold"/>
</dbReference>
<dbReference type="GO" id="GO:0003904">
    <property type="term" value="F:deoxyribodipyrimidine photo-lyase activity"/>
    <property type="evidence" value="ECO:0007669"/>
    <property type="project" value="UniProtKB-EC"/>
</dbReference>
<protein>
    <submittedName>
        <fullName evidence="5">Deoxyribodipyrimidine photolyase</fullName>
        <ecNumber evidence="5">4.1.99.3</ecNumber>
    </submittedName>
</protein>
<dbReference type="PANTHER" id="PTHR11455:SF9">
    <property type="entry name" value="CRYPTOCHROME CIRCADIAN CLOCK 5 ISOFORM X1"/>
    <property type="match status" value="1"/>
</dbReference>
<gene>
    <name evidence="5" type="ORF">FA02_0239</name>
</gene>
<dbReference type="Gene3D" id="1.10.579.10">
    <property type="entry name" value="DNA Cyclobutane Dipyrimidine Photolyase, subunit A, domain 3"/>
    <property type="match status" value="1"/>
</dbReference>
<dbReference type="PANTHER" id="PTHR11455">
    <property type="entry name" value="CRYPTOCHROME"/>
    <property type="match status" value="1"/>
</dbReference>